<dbReference type="EMBL" id="VSSQ01039194">
    <property type="protein sequence ID" value="MPM92225.1"/>
    <property type="molecule type" value="Genomic_DNA"/>
</dbReference>
<proteinExistence type="predicted"/>
<accession>A0A645DSI2</accession>
<comment type="caution">
    <text evidence="1">The sequence shown here is derived from an EMBL/GenBank/DDBJ whole genome shotgun (WGS) entry which is preliminary data.</text>
</comment>
<sequence>MVRGDEHHGYVSIGGNIREPRYFAVDRRDEAVPAAHGQMPARRVRLPRPDPSLDLLRRVVSPSSLRYCGNKDGQRGSGVEFYVRADLNGRRGRGHASNCR</sequence>
<reference evidence="1" key="1">
    <citation type="submission" date="2019-08" db="EMBL/GenBank/DDBJ databases">
        <authorList>
            <person name="Kucharzyk K."/>
            <person name="Murdoch R.W."/>
            <person name="Higgins S."/>
            <person name="Loffler F."/>
        </authorList>
    </citation>
    <scope>NUCLEOTIDE SEQUENCE</scope>
</reference>
<evidence type="ECO:0000313" key="1">
    <source>
        <dbReference type="EMBL" id="MPM92225.1"/>
    </source>
</evidence>
<organism evidence="1">
    <name type="scientific">bioreactor metagenome</name>
    <dbReference type="NCBI Taxonomy" id="1076179"/>
    <lineage>
        <taxon>unclassified sequences</taxon>
        <taxon>metagenomes</taxon>
        <taxon>ecological metagenomes</taxon>
    </lineage>
</organism>
<dbReference type="AlphaFoldDB" id="A0A645DSI2"/>
<name>A0A645DSI2_9ZZZZ</name>
<protein>
    <submittedName>
        <fullName evidence="1">Uncharacterized protein</fullName>
    </submittedName>
</protein>
<gene>
    <name evidence="1" type="ORF">SDC9_139360</name>
</gene>